<keyword evidence="5" id="KW-0408">Iron</keyword>
<evidence type="ECO:0000313" key="9">
    <source>
        <dbReference type="EMBL" id="KRX06684.1"/>
    </source>
</evidence>
<feature type="compositionally biased region" description="Polar residues" evidence="8">
    <location>
        <begin position="1416"/>
        <end position="1435"/>
    </location>
</feature>
<keyword evidence="3" id="KW-0479">Metal-binding</keyword>
<dbReference type="Gene3D" id="1.10.630.10">
    <property type="entry name" value="Cytochrome P450"/>
    <property type="match status" value="1"/>
</dbReference>
<feature type="compositionally biased region" description="Low complexity" evidence="8">
    <location>
        <begin position="1307"/>
        <end position="1317"/>
    </location>
</feature>
<feature type="region of interest" description="Disordered" evidence="8">
    <location>
        <begin position="1241"/>
        <end position="1262"/>
    </location>
</feature>
<dbReference type="Pfam" id="PF00067">
    <property type="entry name" value="p450"/>
    <property type="match status" value="1"/>
</dbReference>
<dbReference type="Proteomes" id="UP000054937">
    <property type="component" value="Unassembled WGS sequence"/>
</dbReference>
<dbReference type="PANTHER" id="PTHR24291:SF50">
    <property type="entry name" value="BIFUNCTIONAL ALBAFLAVENONE MONOOXYGENASE_TERPENE SYNTHASE"/>
    <property type="match status" value="1"/>
</dbReference>
<evidence type="ECO:0000256" key="1">
    <source>
        <dbReference type="ARBA" id="ARBA00010617"/>
    </source>
</evidence>
<dbReference type="SUPFAM" id="SSF48264">
    <property type="entry name" value="Cytochrome P450"/>
    <property type="match status" value="1"/>
</dbReference>
<dbReference type="PANTHER" id="PTHR24291">
    <property type="entry name" value="CYTOCHROME P450 FAMILY 4"/>
    <property type="match status" value="1"/>
</dbReference>
<dbReference type="GO" id="GO:0004497">
    <property type="term" value="F:monooxygenase activity"/>
    <property type="evidence" value="ECO:0007669"/>
    <property type="project" value="UniProtKB-KW"/>
</dbReference>
<feature type="compositionally biased region" description="Polar residues" evidence="8">
    <location>
        <begin position="1389"/>
        <end position="1409"/>
    </location>
</feature>
<comment type="similarity">
    <text evidence="1">Belongs to the cytochrome P450 family.</text>
</comment>
<dbReference type="GO" id="GO:0005506">
    <property type="term" value="F:iron ion binding"/>
    <property type="evidence" value="ECO:0007669"/>
    <property type="project" value="InterPro"/>
</dbReference>
<accession>A0A0V0QWD8</accession>
<dbReference type="EMBL" id="LDAU01000093">
    <property type="protein sequence ID" value="KRX06684.1"/>
    <property type="molecule type" value="Genomic_DNA"/>
</dbReference>
<evidence type="ECO:0000256" key="2">
    <source>
        <dbReference type="ARBA" id="ARBA00022617"/>
    </source>
</evidence>
<feature type="region of interest" description="Disordered" evidence="8">
    <location>
        <begin position="1307"/>
        <end position="1327"/>
    </location>
</feature>
<keyword evidence="2" id="KW-0349">Heme</keyword>
<keyword evidence="4" id="KW-0560">Oxidoreductase</keyword>
<keyword evidence="6" id="KW-0503">Monooxygenase</keyword>
<feature type="compositionally biased region" description="Polar residues" evidence="8">
    <location>
        <begin position="1241"/>
        <end position="1254"/>
    </location>
</feature>
<feature type="coiled-coil region" evidence="7">
    <location>
        <begin position="1042"/>
        <end position="1096"/>
    </location>
</feature>
<name>A0A0V0QWD8_PSEPJ</name>
<organism evidence="9 10">
    <name type="scientific">Pseudocohnilembus persalinus</name>
    <name type="common">Ciliate</name>
    <dbReference type="NCBI Taxonomy" id="266149"/>
    <lineage>
        <taxon>Eukaryota</taxon>
        <taxon>Sar</taxon>
        <taxon>Alveolata</taxon>
        <taxon>Ciliophora</taxon>
        <taxon>Intramacronucleata</taxon>
        <taxon>Oligohymenophorea</taxon>
        <taxon>Scuticociliatia</taxon>
        <taxon>Philasterida</taxon>
        <taxon>Pseudocohnilembidae</taxon>
        <taxon>Pseudocohnilembus</taxon>
    </lineage>
</organism>
<feature type="coiled-coil region" evidence="7">
    <location>
        <begin position="272"/>
        <end position="299"/>
    </location>
</feature>
<dbReference type="InParanoid" id="A0A0V0QWD8"/>
<evidence type="ECO:0000256" key="8">
    <source>
        <dbReference type="SAM" id="MobiDB-lite"/>
    </source>
</evidence>
<sequence length="1875" mass="220832">MIFAPIGEIQSTLLNDFQLHRDSAYTIKNLMRKKPDTKILLHTLSGKPLLMVLDPILMQAVWQYPENYTKLKVDFTSFHILRNGIFMADYSQWKQQRKLISHSFQYDQIQKFIPIIDIAVQRRVKKLQEFSQGKQPISIITNCQKITSEVIFECFFGFDIDKKRVNDKPVSKEVIDLVNESIYYSYTDISIQIKKFILGQNCQKYRVLDSQKEKSLLERVKRLRIAIQEVIQKRIEKYNKMEGKFENKDLLDIYIRFHFEGNCDIQEIDNHNQSFDTELNEQTKKKQQIQEEINCIYKKHHQNPEEKINLELLKLDYLQAIINEGLRIHNPNNQIMYRVALKDHLLLGKYPVKKGWIVNTCIQAPNYNPKFYHNVTEFIPERWLGHERKNIEKNIFSPFISGPRNCLGNSQQSSSQNKATKNQIYAQNQQQISKSKNKNLIIENKNNIQKYQKQSRNNIFQRSLEIEPSKNKYTDKSRQYLSVSISNNNDNIDINNNEYENFNQNNNQQFYDNQQESSRNFRNGNIFNNRHFSLSQEKQNKQIGNLFSSFVQENGCQNLNNTKDNFNNQNQIKQQQYDNQINKNNNYTKQSISVDGTQQIELNHSLEQYGKCEGKNYQNYQNFIQNGSSLYQNETVQKTLNFQSRDNNSSNDSQENLCKVNDTDSLQEKQLMDIDQIQNKINLKDPQLQNLIKQFKNQQQKILQNQNQDLNSNEQPIKTTQLVSILDNLINQNTHKFLEELNSGQVSFNNTLELANKLYSNLSENDNQTDIELNQLKNLKSGTSILQTQSSFNNIDLAQDELIVNIHSKSTDRSQLLQRNLNNKQVLLNTKQKNQSNFQNQQEILQGTNFVKKEKLRLCDNDSEIFYNDENEQNQELKQSKSQGNQKVNQQYKEMKQQKSFQGNSNIKQLLNNENSSQNKFSHQDLSRPIKNIIEGNNQNFQNNSGEKKQNYSSLKQAEIQSFQNQEDIQDLLKIEHDEESIDDLYSPLNYLNQKDEDNNFLLDTTQKIDSYLLSSNDQMTINERKLVEALRKLQFRDALYRKNLQKNVQTIQEQKQIIDKQQIKIKEQENQIQEMKNKEINVQNCQNNVEQQQKGDFNQHTYQNRLEGNNQNQSFDVSENFYLNNYSQSNTKNQLQQQNTIQNSNAKLMSILEQFYSQSNFKNTNNDNQKQQNNEVKNFTENLENFHLMSDNKNNNNNDVLQFSQTKTQQINLETIFNSTNQSLGNNMKFNKTQQNEFDKNQLQSQKINSDQNSLRKIDEQESQEIEKFSLIKSEQNQFQQNISQNQNKVENQQNQENSLKNLQNNQYNKDQQQQKAKTETLVTEENEEICHTFKQIEEESMQEKQDTQLKQQQQQNQSIKMEENVQINLFNVSDQLSQKKQKKDLQFSEQQNTFSTEQNNNFSSLKSTQRDTSDNLNTQSQKKVQLDQSLPKSSQKKVSIRQKLAEQIQQIQRNSYRKQNTSIKEIDNVQDNNDNNIQNEQLSQQQSQSQSCTQRSLQTQKSDGFSQKGYIMAYNDFQENLNSSLKKIEQKQQDVNNLQNNNDSNKQIKDSQIFENRPLQINSYIQAKENQSQKQTINEKKDQLNQNENNQIQNQKNDNVKDQIINQQQQQNFLYDKENIQPISNGYNLNQGSINVKKDLKQINQIKDEKDINFGQVQICTYNQQFDTFNASSQQNHVQQQEVIQSTKNQKYTQNSQNLDIIQQFNNIQPNNQQLKYKLDDCQNSNKQLQKQQHFLPVDQLDNQQQYYENQNQLTDNSNLNISINDSFLSKDDNNLDYTCNSNNIINNYNSNYESSANLNLNLDNSSQYLNNYQTNQSQQDSKQEDQNINQNQQNNQIITNQVSSSTLYKNYLQQLASNIASNQGQFNQRMEN</sequence>
<feature type="coiled-coil region" evidence="7">
    <location>
        <begin position="556"/>
        <end position="583"/>
    </location>
</feature>
<dbReference type="GO" id="GO:0020037">
    <property type="term" value="F:heme binding"/>
    <property type="evidence" value="ECO:0007669"/>
    <property type="project" value="InterPro"/>
</dbReference>
<comment type="caution">
    <text evidence="9">The sequence shown here is derived from an EMBL/GenBank/DDBJ whole genome shotgun (WGS) entry which is preliminary data.</text>
</comment>
<gene>
    <name evidence="9" type="ORF">PPERSA_07918</name>
</gene>
<evidence type="ECO:0000256" key="5">
    <source>
        <dbReference type="ARBA" id="ARBA00023004"/>
    </source>
</evidence>
<feature type="region of interest" description="Disordered" evidence="8">
    <location>
        <begin position="1383"/>
        <end position="1439"/>
    </location>
</feature>
<dbReference type="GO" id="GO:0016705">
    <property type="term" value="F:oxidoreductase activity, acting on paired donors, with incorporation or reduction of molecular oxygen"/>
    <property type="evidence" value="ECO:0007669"/>
    <property type="project" value="InterPro"/>
</dbReference>
<reference evidence="9 10" key="1">
    <citation type="journal article" date="2015" name="Sci. Rep.">
        <title>Genome of the facultative scuticociliatosis pathogen Pseudocohnilembus persalinus provides insight into its virulence through horizontal gene transfer.</title>
        <authorList>
            <person name="Xiong J."/>
            <person name="Wang G."/>
            <person name="Cheng J."/>
            <person name="Tian M."/>
            <person name="Pan X."/>
            <person name="Warren A."/>
            <person name="Jiang C."/>
            <person name="Yuan D."/>
            <person name="Miao W."/>
        </authorList>
    </citation>
    <scope>NUCLEOTIDE SEQUENCE [LARGE SCALE GENOMIC DNA]</scope>
    <source>
        <strain evidence="9">36N120E</strain>
    </source>
</reference>
<dbReference type="InterPro" id="IPR050196">
    <property type="entry name" value="Cytochrome_P450_Monoox"/>
</dbReference>
<evidence type="ECO:0000256" key="7">
    <source>
        <dbReference type="SAM" id="Coils"/>
    </source>
</evidence>
<dbReference type="InterPro" id="IPR001128">
    <property type="entry name" value="Cyt_P450"/>
</dbReference>
<feature type="region of interest" description="Disordered" evidence="8">
    <location>
        <begin position="873"/>
        <end position="902"/>
    </location>
</feature>
<keyword evidence="7" id="KW-0175">Coiled coil</keyword>
<keyword evidence="10" id="KW-1185">Reference proteome</keyword>
<feature type="compositionally biased region" description="Polar residues" evidence="8">
    <location>
        <begin position="874"/>
        <end position="902"/>
    </location>
</feature>
<proteinExistence type="inferred from homology"/>
<dbReference type="OMA" id="KENNEAM"/>
<evidence type="ECO:0000313" key="10">
    <source>
        <dbReference type="Proteomes" id="UP000054937"/>
    </source>
</evidence>
<feature type="coiled-coil region" evidence="7">
    <location>
        <begin position="1516"/>
        <end position="1612"/>
    </location>
</feature>
<dbReference type="OrthoDB" id="1470350at2759"/>
<evidence type="ECO:0000256" key="6">
    <source>
        <dbReference type="ARBA" id="ARBA00023033"/>
    </source>
</evidence>
<feature type="region of interest" description="Disordered" evidence="8">
    <location>
        <begin position="1483"/>
        <end position="1502"/>
    </location>
</feature>
<dbReference type="InterPro" id="IPR036396">
    <property type="entry name" value="Cyt_P450_sf"/>
</dbReference>
<evidence type="ECO:0000256" key="3">
    <source>
        <dbReference type="ARBA" id="ARBA00022723"/>
    </source>
</evidence>
<protein>
    <submittedName>
        <fullName evidence="9">Cytochrome P450</fullName>
    </submittedName>
</protein>
<evidence type="ECO:0000256" key="4">
    <source>
        <dbReference type="ARBA" id="ARBA00023002"/>
    </source>
</evidence>